<dbReference type="AlphaFoldDB" id="A0A7V7PMV3"/>
<sequence length="279" mass="30802">MQTHHAVHPEQAEALDTAGLRRHFLIERVFVPGTIQATYTHYDRMMVLGVAPTAEPLRFDSELAAAAGVEYLLERRELAAINIGPGEAEVVADGEAFRLRPDEALYLGRGTRDVSFASAEPERPARLYGVSAPAHASHPSRKVTAAEASPQPLGSIETSNKRTINKYIHDGLLPTCQLMMGLTRLEDGSVWNTMPPHTHDRRMEVYLYFEMPEDRAVLHLMGRPEETRHIVVRNEQAVISPPWSIHSGAGTGSYAFIWAMAGDNQSFADMDAVPVGALR</sequence>
<dbReference type="InterPro" id="IPR014710">
    <property type="entry name" value="RmlC-like_jellyroll"/>
</dbReference>
<dbReference type="EC" id="5.3.1.17" evidence="7"/>
<feature type="binding site" evidence="7">
    <location>
        <position position="246"/>
    </location>
    <ligand>
        <name>Zn(2+)</name>
        <dbReference type="ChEBI" id="CHEBI:29105"/>
    </ligand>
</feature>
<dbReference type="GO" id="GO:0008270">
    <property type="term" value="F:zinc ion binding"/>
    <property type="evidence" value="ECO:0007669"/>
    <property type="project" value="UniProtKB-UniRule"/>
</dbReference>
<dbReference type="EMBL" id="VZDO01000013">
    <property type="protein sequence ID" value="KAB0678544.1"/>
    <property type="molecule type" value="Genomic_DNA"/>
</dbReference>
<proteinExistence type="inferred from homology"/>
<dbReference type="SUPFAM" id="SSF51182">
    <property type="entry name" value="RmlC-like cupins"/>
    <property type="match status" value="1"/>
</dbReference>
<dbReference type="CDD" id="cd20294">
    <property type="entry name" value="cupin_KduI_N"/>
    <property type="match status" value="1"/>
</dbReference>
<dbReference type="InterPro" id="IPR011051">
    <property type="entry name" value="RmlC_Cupin_sf"/>
</dbReference>
<dbReference type="RefSeq" id="WP_150971359.1">
    <property type="nucleotide sequence ID" value="NZ_VZDO01000013.1"/>
</dbReference>
<feature type="region of interest" description="Disordered" evidence="8">
    <location>
        <begin position="134"/>
        <end position="157"/>
    </location>
</feature>
<evidence type="ECO:0000256" key="7">
    <source>
        <dbReference type="HAMAP-Rule" id="MF_00687"/>
    </source>
</evidence>
<dbReference type="GO" id="GO:0045490">
    <property type="term" value="P:pectin catabolic process"/>
    <property type="evidence" value="ECO:0007669"/>
    <property type="project" value="UniProtKB-UniRule"/>
</dbReference>
<dbReference type="HAMAP" id="MF_00687">
    <property type="entry name" value="KduI"/>
    <property type="match status" value="1"/>
</dbReference>
<dbReference type="CDD" id="cd20491">
    <property type="entry name" value="cupin_KduI_C"/>
    <property type="match status" value="1"/>
</dbReference>
<dbReference type="InterPro" id="IPR027449">
    <property type="entry name" value="KduI_N"/>
</dbReference>
<reference evidence="9 10" key="1">
    <citation type="submission" date="2019-09" db="EMBL/GenBank/DDBJ databases">
        <title>YIM 132180 draft genome.</title>
        <authorList>
            <person name="Zhang K."/>
        </authorList>
    </citation>
    <scope>NUCLEOTIDE SEQUENCE [LARGE SCALE GENOMIC DNA]</scope>
    <source>
        <strain evidence="9 10">YIM 132180</strain>
    </source>
</reference>
<keyword evidence="4 7" id="KW-0479">Metal-binding</keyword>
<comment type="cofactor">
    <cofactor evidence="7">
        <name>Zn(2+)</name>
        <dbReference type="ChEBI" id="CHEBI:29105"/>
    </cofactor>
    <text evidence="7">Binds 1 zinc ion per subunit.</text>
</comment>
<dbReference type="PIRSF" id="PIRSF006625">
    <property type="entry name" value="KduI"/>
    <property type="match status" value="1"/>
</dbReference>
<dbReference type="Gene3D" id="2.60.120.520">
    <property type="entry name" value="pectin degrading enzyme 5-keto 4- deoxyuronate isomerase, domain 1"/>
    <property type="match status" value="1"/>
</dbReference>
<evidence type="ECO:0000256" key="3">
    <source>
        <dbReference type="ARBA" id="ARBA00008086"/>
    </source>
</evidence>
<dbReference type="PANTHER" id="PTHR38461:SF1">
    <property type="entry name" value="4-DEOXY-L-THREO-5-HEXOSULOSE-URONATE KETOL-ISOMERASE"/>
    <property type="match status" value="1"/>
</dbReference>
<dbReference type="InterPro" id="IPR007045">
    <property type="entry name" value="KduI"/>
</dbReference>
<evidence type="ECO:0000313" key="10">
    <source>
        <dbReference type="Proteomes" id="UP000432089"/>
    </source>
</evidence>
<evidence type="ECO:0000256" key="1">
    <source>
        <dbReference type="ARBA" id="ARBA00000552"/>
    </source>
</evidence>
<comment type="catalytic activity">
    <reaction evidence="1 7">
        <text>5-dehydro-4-deoxy-D-glucuronate = 3-deoxy-D-glycero-2,5-hexodiulosonate</text>
        <dbReference type="Rhea" id="RHEA:23896"/>
        <dbReference type="ChEBI" id="CHEBI:17117"/>
        <dbReference type="ChEBI" id="CHEBI:29071"/>
        <dbReference type="EC" id="5.3.1.17"/>
    </reaction>
</comment>
<dbReference type="GO" id="GO:0008697">
    <property type="term" value="F:4-deoxy-L-threo-5-hexosulose-uronate ketol-isomerase activity"/>
    <property type="evidence" value="ECO:0007669"/>
    <property type="project" value="UniProtKB-UniRule"/>
</dbReference>
<keyword evidence="10" id="KW-1185">Reference proteome</keyword>
<dbReference type="InterPro" id="IPR021120">
    <property type="entry name" value="KduI/IolB_isomerase"/>
</dbReference>
<dbReference type="GO" id="GO:0019698">
    <property type="term" value="P:D-galacturonate catabolic process"/>
    <property type="evidence" value="ECO:0007669"/>
    <property type="project" value="TreeGrafter"/>
</dbReference>
<comment type="caution">
    <text evidence="9">The sequence shown here is derived from an EMBL/GenBank/DDBJ whole genome shotgun (WGS) entry which is preliminary data.</text>
</comment>
<dbReference type="Pfam" id="PF04962">
    <property type="entry name" value="KduI"/>
    <property type="match status" value="1"/>
</dbReference>
<evidence type="ECO:0000256" key="8">
    <source>
        <dbReference type="SAM" id="MobiDB-lite"/>
    </source>
</evidence>
<dbReference type="UniPathway" id="UPA00545">
    <property type="reaction ID" value="UER00826"/>
</dbReference>
<evidence type="ECO:0000313" key="9">
    <source>
        <dbReference type="EMBL" id="KAB0678544.1"/>
    </source>
</evidence>
<evidence type="ECO:0000256" key="6">
    <source>
        <dbReference type="ARBA" id="ARBA00023235"/>
    </source>
</evidence>
<keyword evidence="6 7" id="KW-0413">Isomerase</keyword>
<dbReference type="PANTHER" id="PTHR38461">
    <property type="entry name" value="4-DEOXY-L-THREO-5-HEXOSULOSE-URONATE KETOL-ISOMERASE"/>
    <property type="match status" value="1"/>
</dbReference>
<dbReference type="Proteomes" id="UP000432089">
    <property type="component" value="Unassembled WGS sequence"/>
</dbReference>
<dbReference type="Gene3D" id="2.60.120.10">
    <property type="entry name" value="Jelly Rolls"/>
    <property type="match status" value="1"/>
</dbReference>
<comment type="pathway">
    <text evidence="2 7">Glycan metabolism; pectin degradation; 2-dehydro-3-deoxy-D-gluconate from pectin: step 4/5.</text>
</comment>
<feature type="binding site" evidence="7">
    <location>
        <position position="199"/>
    </location>
    <ligand>
        <name>Zn(2+)</name>
        <dbReference type="ChEBI" id="CHEBI:29105"/>
    </ligand>
</feature>
<feature type="binding site" evidence="7">
    <location>
        <position position="197"/>
    </location>
    <ligand>
        <name>Zn(2+)</name>
        <dbReference type="ChEBI" id="CHEBI:29105"/>
    </ligand>
</feature>
<comment type="similarity">
    <text evidence="3 7">Belongs to the KduI family.</text>
</comment>
<evidence type="ECO:0000256" key="4">
    <source>
        <dbReference type="ARBA" id="ARBA00022723"/>
    </source>
</evidence>
<feature type="binding site" evidence="7">
    <location>
        <position position="204"/>
    </location>
    <ligand>
        <name>Zn(2+)</name>
        <dbReference type="ChEBI" id="CHEBI:29105"/>
    </ligand>
</feature>
<evidence type="ECO:0000256" key="2">
    <source>
        <dbReference type="ARBA" id="ARBA00005148"/>
    </source>
</evidence>
<keyword evidence="5 7" id="KW-0862">Zinc</keyword>
<evidence type="ECO:0000256" key="5">
    <source>
        <dbReference type="ARBA" id="ARBA00022833"/>
    </source>
</evidence>
<organism evidence="9 10">
    <name type="scientific">Plantimonas leprariae</name>
    <dbReference type="NCBI Taxonomy" id="2615207"/>
    <lineage>
        <taxon>Bacteria</taxon>
        <taxon>Pseudomonadati</taxon>
        <taxon>Pseudomonadota</taxon>
        <taxon>Alphaproteobacteria</taxon>
        <taxon>Hyphomicrobiales</taxon>
        <taxon>Aurantimonadaceae</taxon>
        <taxon>Plantimonas</taxon>
    </lineage>
</organism>
<gene>
    <name evidence="7 9" type="primary">kduI</name>
    <name evidence="9" type="ORF">F6X38_16090</name>
</gene>
<comment type="function">
    <text evidence="7">Catalyzes the isomerization of 5-dehydro-4-deoxy-D-glucuronate to 3-deoxy-D-glycero-2,5-hexodiulosonate.</text>
</comment>
<protein>
    <recommendedName>
        <fullName evidence="7">4-deoxy-L-threo-5-hexosulose-uronate ketol-isomerase</fullName>
        <ecNumber evidence="7">5.3.1.17</ecNumber>
    </recommendedName>
    <alternativeName>
        <fullName evidence="7">5-keto-4-deoxyuronate isomerase</fullName>
    </alternativeName>
    <alternativeName>
        <fullName evidence="7">DKI isomerase</fullName>
    </alternativeName>
</protein>
<name>A0A7V7PMV3_9HYPH</name>
<accession>A0A7V7PMV3</accession>
<dbReference type="NCBIfam" id="NF002091">
    <property type="entry name" value="PRK00924.1"/>
    <property type="match status" value="1"/>
</dbReference>
<dbReference type="GO" id="GO:0042840">
    <property type="term" value="P:D-glucuronate catabolic process"/>
    <property type="evidence" value="ECO:0007669"/>
    <property type="project" value="TreeGrafter"/>
</dbReference>